<dbReference type="InterPro" id="IPR036102">
    <property type="entry name" value="OsmC/Ohrsf"/>
</dbReference>
<dbReference type="Proteomes" id="UP000278983">
    <property type="component" value="Unassembled WGS sequence"/>
</dbReference>
<dbReference type="InterPro" id="IPR003718">
    <property type="entry name" value="OsmC/Ohr_fam"/>
</dbReference>
<protein>
    <submittedName>
        <fullName evidence="1">OsmC family peroxiredoxin</fullName>
    </submittedName>
</protein>
<comment type="caution">
    <text evidence="1">The sequence shown here is derived from an EMBL/GenBank/DDBJ whole genome shotgun (WGS) entry which is preliminary data.</text>
</comment>
<dbReference type="SUPFAM" id="SSF82784">
    <property type="entry name" value="OsmC-like"/>
    <property type="match status" value="1"/>
</dbReference>
<keyword evidence="2" id="KW-1185">Reference proteome</keyword>
<reference evidence="1 2" key="1">
    <citation type="submission" date="2018-12" db="EMBL/GenBank/DDBJ databases">
        <title>Genome sequencing of Prevotella sp. KCOM 3155 (= JS262).</title>
        <authorList>
            <person name="Kook J.-K."/>
            <person name="Park S.-N."/>
            <person name="Lim Y.K."/>
        </authorList>
    </citation>
    <scope>NUCLEOTIDE SEQUENCE [LARGE SCALE GENOMIC DNA]</scope>
    <source>
        <strain evidence="1 2">KCOM 3155</strain>
    </source>
</reference>
<name>A0A3S0PDK2_9BACT</name>
<dbReference type="Gene3D" id="3.30.300.20">
    <property type="match status" value="1"/>
</dbReference>
<gene>
    <name evidence="1" type="ORF">EHV08_11000</name>
</gene>
<dbReference type="EMBL" id="RYYU01000001">
    <property type="protein sequence ID" value="RUL60216.1"/>
    <property type="molecule type" value="Genomic_DNA"/>
</dbReference>
<proteinExistence type="predicted"/>
<dbReference type="OrthoDB" id="290036at2"/>
<dbReference type="RefSeq" id="WP_126679308.1">
    <property type="nucleotide sequence ID" value="NZ_RYYU01000001.1"/>
</dbReference>
<dbReference type="Pfam" id="PF02566">
    <property type="entry name" value="OsmC"/>
    <property type="match status" value="1"/>
</dbReference>
<dbReference type="AlphaFoldDB" id="A0A3S0PDK2"/>
<evidence type="ECO:0000313" key="1">
    <source>
        <dbReference type="EMBL" id="RUL60216.1"/>
    </source>
</evidence>
<dbReference type="InterPro" id="IPR015946">
    <property type="entry name" value="KH_dom-like_a/b"/>
</dbReference>
<sequence>MAISVAKYLGNARVETTHVASGQKLVTDAGKAFGGYGEYPTPVDVLGQSLANCALTVMALRGLKEGIDLTGSYAEIGEFEESMETLSVTKLNVVFHIKGDFDEKTRKKIETFAHKACFVGNTLTAEKNFTFIYE</sequence>
<evidence type="ECO:0000313" key="2">
    <source>
        <dbReference type="Proteomes" id="UP000278983"/>
    </source>
</evidence>
<accession>A0A3S0PDK2</accession>
<organism evidence="1 2">
    <name type="scientific">Prevotella koreensis</name>
    <dbReference type="NCBI Taxonomy" id="2490854"/>
    <lineage>
        <taxon>Bacteria</taxon>
        <taxon>Pseudomonadati</taxon>
        <taxon>Bacteroidota</taxon>
        <taxon>Bacteroidia</taxon>
        <taxon>Bacteroidales</taxon>
        <taxon>Prevotellaceae</taxon>
        <taxon>Prevotella</taxon>
    </lineage>
</organism>